<evidence type="ECO:0000313" key="2">
    <source>
        <dbReference type="EMBL" id="TXG76631.1"/>
    </source>
</evidence>
<feature type="region of interest" description="Disordered" evidence="1">
    <location>
        <begin position="1"/>
        <end position="24"/>
    </location>
</feature>
<evidence type="ECO:0000313" key="3">
    <source>
        <dbReference type="Proteomes" id="UP000321026"/>
    </source>
</evidence>
<comment type="caution">
    <text evidence="2">The sequence shown here is derived from an EMBL/GenBank/DDBJ whole genome shotgun (WGS) entry which is preliminary data.</text>
</comment>
<gene>
    <name evidence="2" type="ORF">E6Q11_04255</name>
</gene>
<proteinExistence type="predicted"/>
<name>A0A5C7J535_9BACT</name>
<accession>A0A5C7J535</accession>
<dbReference type="AlphaFoldDB" id="A0A5C7J535"/>
<protein>
    <submittedName>
        <fullName evidence="2">Uncharacterized protein</fullName>
    </submittedName>
</protein>
<dbReference type="Proteomes" id="UP000321026">
    <property type="component" value="Unassembled WGS sequence"/>
</dbReference>
<dbReference type="EMBL" id="SSDS01000069">
    <property type="protein sequence ID" value="TXG76631.1"/>
    <property type="molecule type" value="Genomic_DNA"/>
</dbReference>
<sequence>MKSDSYVQPLSRPHSLNDPHEMDEVSKRGGLVFKCGKVYRLNG</sequence>
<evidence type="ECO:0000256" key="1">
    <source>
        <dbReference type="SAM" id="MobiDB-lite"/>
    </source>
</evidence>
<organism evidence="2 3">
    <name type="scientific">Candidatus Dojkabacteria bacterium</name>
    <dbReference type="NCBI Taxonomy" id="2099670"/>
    <lineage>
        <taxon>Bacteria</taxon>
        <taxon>Candidatus Dojkabacteria</taxon>
    </lineage>
</organism>
<feature type="compositionally biased region" description="Basic and acidic residues" evidence="1">
    <location>
        <begin position="15"/>
        <end position="24"/>
    </location>
</feature>
<reference evidence="2 3" key="1">
    <citation type="submission" date="2018-09" db="EMBL/GenBank/DDBJ databases">
        <title>Metagenome Assembled Genomes from an Advanced Water Purification Facility.</title>
        <authorList>
            <person name="Stamps B.W."/>
            <person name="Spear J.R."/>
        </authorList>
    </citation>
    <scope>NUCLEOTIDE SEQUENCE [LARGE SCALE GENOMIC DNA]</scope>
    <source>
        <strain evidence="2">Bin_63_2</strain>
    </source>
</reference>